<organism evidence="2 3">
    <name type="scientific">Plasmodium yoelii yoelii</name>
    <dbReference type="NCBI Taxonomy" id="73239"/>
    <lineage>
        <taxon>Eukaryota</taxon>
        <taxon>Sar</taxon>
        <taxon>Alveolata</taxon>
        <taxon>Apicomplexa</taxon>
        <taxon>Aconoidasida</taxon>
        <taxon>Haemosporida</taxon>
        <taxon>Plasmodiidae</taxon>
        <taxon>Plasmodium</taxon>
        <taxon>Plasmodium (Vinckeia)</taxon>
    </lineage>
</organism>
<proteinExistence type="predicted"/>
<dbReference type="InParanoid" id="Q7RNU5"/>
<keyword evidence="3" id="KW-1185">Reference proteome</keyword>
<dbReference type="Pfam" id="PF06022">
    <property type="entry name" value="Cir_Bir_Yir"/>
    <property type="match status" value="1"/>
</dbReference>
<evidence type="ECO:0000256" key="1">
    <source>
        <dbReference type="SAM" id="Phobius"/>
    </source>
</evidence>
<sequence>MDKRVCGILLSVRNSFSDKLDSSGNYHFTMNEGIFKGYCNSNECDNNLKKINAGYLYLLDAFFEDNSVFSSVAKSNINIVDYIMIWLSYVLNLIKNEFNNSLQFFYDTYIKGDDKYKKPIANFTGYSSYKELIEKKNLMSMNIKDISKLYNAFTELCTMHLEFNEEKPDCGKYLTNANNFVEKYKKLKADSSITENSSYNQLLSTLSKDYDNFKNKCSDINCSNISSFPSIEITNNAVLSSQQFSEVTSSSSSISKNLFIVLSIFGAIGFFLGISYKVNNKELKNITFKYYFNYIYVNVNKKIIRFLTFYISIRYLDFGNDFKNKN</sequence>
<keyword evidence="1" id="KW-0812">Transmembrane</keyword>
<dbReference type="EMBL" id="AABL01000464">
    <property type="protein sequence ID" value="EAA21084.1"/>
    <property type="molecule type" value="Genomic_DNA"/>
</dbReference>
<accession>Q7RNU5</accession>
<keyword evidence="1" id="KW-0472">Membrane</keyword>
<evidence type="ECO:0000313" key="3">
    <source>
        <dbReference type="Proteomes" id="UP000008553"/>
    </source>
</evidence>
<comment type="caution">
    <text evidence="2">The sequence shown here is derived from an EMBL/GenBank/DDBJ whole genome shotgun (WGS) entry which is preliminary data.</text>
</comment>
<gene>
    <name evidence="2" type="ORF">PY01720</name>
</gene>
<name>Q7RNU5_PLAYO</name>
<keyword evidence="1" id="KW-1133">Transmembrane helix</keyword>
<evidence type="ECO:0000313" key="2">
    <source>
        <dbReference type="EMBL" id="EAA21084.1"/>
    </source>
</evidence>
<feature type="transmembrane region" description="Helical" evidence="1">
    <location>
        <begin position="258"/>
        <end position="276"/>
    </location>
</feature>
<dbReference type="AlphaFoldDB" id="Q7RNU5"/>
<dbReference type="PaxDb" id="73239-Q7RNU5"/>
<protein>
    <submittedName>
        <fullName evidence="2">Yir3 protein</fullName>
    </submittedName>
</protein>
<dbReference type="NCBIfam" id="TIGR01590">
    <property type="entry name" value="yir-bir-cir_Pla"/>
    <property type="match status" value="1"/>
</dbReference>
<dbReference type="Proteomes" id="UP000008553">
    <property type="component" value="Unassembled WGS sequence"/>
</dbReference>
<dbReference type="InterPro" id="IPR006477">
    <property type="entry name" value="Yir_bir_cir"/>
</dbReference>
<reference evidence="2 3" key="1">
    <citation type="journal article" date="2002" name="Nature">
        <title>Genome sequence and comparative analysis of the model rodent malaria parasite Plasmodium yoelii yoelii.</title>
        <authorList>
            <person name="Carlton J.M."/>
            <person name="Angiuoli S.V."/>
            <person name="Suh B.B."/>
            <person name="Kooij T.W."/>
            <person name="Pertea M."/>
            <person name="Silva J.C."/>
            <person name="Ermolaeva M.D."/>
            <person name="Allen J.E."/>
            <person name="Selengut J.D."/>
            <person name="Koo H.L."/>
            <person name="Peterson J.D."/>
            <person name="Pop M."/>
            <person name="Kosack D.S."/>
            <person name="Shumway M.F."/>
            <person name="Bidwell S.L."/>
            <person name="Shallom S.J."/>
            <person name="van Aken S.E."/>
            <person name="Riedmuller S.B."/>
            <person name="Feldblyum T.V."/>
            <person name="Cho J.K."/>
            <person name="Quackenbush J."/>
            <person name="Sedegah M."/>
            <person name="Shoaibi A."/>
            <person name="Cummings L.M."/>
            <person name="Florens L."/>
            <person name="Yates J.R."/>
            <person name="Raine J.D."/>
            <person name="Sinden R.E."/>
            <person name="Harris M.A."/>
            <person name="Cunningham D.A."/>
            <person name="Preiser P.R."/>
            <person name="Bergman L.W."/>
            <person name="Vaidya A.B."/>
            <person name="van Lin L.H."/>
            <person name="Janse C.J."/>
            <person name="Waters A.P."/>
            <person name="Smith H.O."/>
            <person name="White O.R."/>
            <person name="Salzberg S.L."/>
            <person name="Venter J.C."/>
            <person name="Fraser C.M."/>
            <person name="Hoffman S.L."/>
            <person name="Gardner M.J."/>
            <person name="Carucci D.J."/>
        </authorList>
    </citation>
    <scope>NUCLEOTIDE SEQUENCE [LARGE SCALE GENOMIC DNA]</scope>
    <source>
        <strain evidence="2 3">17XNL</strain>
    </source>
</reference>